<dbReference type="SMART" id="SM00387">
    <property type="entry name" value="HATPase_c"/>
    <property type="match status" value="1"/>
</dbReference>
<dbReference type="Gene3D" id="3.40.50.2300">
    <property type="match status" value="1"/>
</dbReference>
<name>A0ABU8NIM0_9SPHI</name>
<evidence type="ECO:0000259" key="10">
    <source>
        <dbReference type="PROSITE" id="PS01124"/>
    </source>
</evidence>
<dbReference type="SMART" id="SM00448">
    <property type="entry name" value="REC"/>
    <property type="match status" value="1"/>
</dbReference>
<dbReference type="InterPro" id="IPR005467">
    <property type="entry name" value="His_kinase_dom"/>
</dbReference>
<feature type="transmembrane region" description="Helical" evidence="8">
    <location>
        <begin position="256"/>
        <end position="277"/>
    </location>
</feature>
<dbReference type="EC" id="2.7.13.3" evidence="2"/>
<dbReference type="PANTHER" id="PTHR43547">
    <property type="entry name" value="TWO-COMPONENT HISTIDINE KINASE"/>
    <property type="match status" value="1"/>
</dbReference>
<feature type="domain" description="Histidine kinase" evidence="11">
    <location>
        <begin position="443"/>
        <end position="664"/>
    </location>
</feature>
<evidence type="ECO:0000256" key="9">
    <source>
        <dbReference type="SAM" id="SignalP"/>
    </source>
</evidence>
<gene>
    <name evidence="13" type="ORF">WAE58_06410</name>
</gene>
<dbReference type="RefSeq" id="WP_337715851.1">
    <property type="nucleotide sequence ID" value="NZ_JBBEUB010000001.1"/>
</dbReference>
<keyword evidence="6" id="KW-0804">Transcription</keyword>
<dbReference type="SMART" id="SM00388">
    <property type="entry name" value="HisKA"/>
    <property type="match status" value="1"/>
</dbReference>
<evidence type="ECO:0000256" key="2">
    <source>
        <dbReference type="ARBA" id="ARBA00012438"/>
    </source>
</evidence>
<sequence>MKLISGLLFLAFILLINSVSAQTSPLCVNGVVNLKSYRPEKDPPIKLSGEWLFAWKKLASEAELKTAEKYTTVPGNWTPFNSDANFFNKSFGYATYGLTILLPKAGENWALLLPPLPSAYKLFVDGKLVATMGEVDTSSNMIPKSVSKLVYFTAKSDKVFLLLQLSNYHFSSGGMWSSITIGSPEKITEISDKSFIADAFLVGSLLIMGIYHLAIFAMRRKEKAALFFAILCLALALRACFSMTPLLFYFLPGFSYSLGLKILYTLFPVCLLGFVYFLTSTELVRFPLFMKRIFLIIGLAYTCLVWLSPNQVYGNLLIVVIIMAAWMGCFTVYFLTKHLRDHPLNNTLLLIGILACFIGLLNDSLYEAKLINTGFLLPFAFLVLLLLQAIVLALRFTGALTHSERLATELAKSNIAYEQMVLGRREAEERIEIESLKSKFFSNITHEFKTPLSLITAPTEYLLRLSTNGKEKNLLNTVYRNASHLLRLINQMMDLSKSQAGKLTKTEMVGNIKELSHEILFSFQPLADGKHITLKFIEEDIPDSYCLFDGDKLEKILNNLLSNAIKFTQEGGIVTLKISFKQFDHKNYFQLNLSDNGIGMSDETLVDLFKPFYQASGTSFLNPNGTGLGLAYTKELVTLLNGTIEVESKQTIGSSFTVTLPVQLIEEVELSNVSGNTEADTLPTTSEDDLSTNLPTILVIDDHSGLAEYIANFFREYYEVNTCNNGEQAWNIIQQDLPDIVISDIMLPGKDGYEIAGLIRNSALTSHIGIILLSAKSTIDSRLKGLDMGANDYLTKPFLLSELKFRVDNQIKYQRTLQEYYHKHVFATNDFKADEATHPFLIKLYDILDQFLDHPDFSISDLADKLAMSSRTLNRKLNSLTKMASSELIRNYRLKKAAAFLTTGFSVSEAAYMSGFESVSYFGQCFKEQYRITPSEFIKQTRAINY</sequence>
<keyword evidence="4" id="KW-0805">Transcription regulation</keyword>
<evidence type="ECO:0000313" key="13">
    <source>
        <dbReference type="EMBL" id="MEJ2902046.1"/>
    </source>
</evidence>
<dbReference type="Pfam" id="PF02518">
    <property type="entry name" value="HATPase_c"/>
    <property type="match status" value="1"/>
</dbReference>
<dbReference type="InterPro" id="IPR018062">
    <property type="entry name" value="HTH_AraC-typ_CS"/>
</dbReference>
<dbReference type="PROSITE" id="PS50109">
    <property type="entry name" value="HIS_KIN"/>
    <property type="match status" value="1"/>
</dbReference>
<dbReference type="InterPro" id="IPR004358">
    <property type="entry name" value="Sig_transdc_His_kin-like_C"/>
</dbReference>
<dbReference type="Pfam" id="PF00512">
    <property type="entry name" value="HisKA"/>
    <property type="match status" value="1"/>
</dbReference>
<feature type="modified residue" description="4-aspartylphosphate" evidence="7">
    <location>
        <position position="744"/>
    </location>
</feature>
<dbReference type="Pfam" id="PF12833">
    <property type="entry name" value="HTH_18"/>
    <property type="match status" value="1"/>
</dbReference>
<evidence type="ECO:0000256" key="4">
    <source>
        <dbReference type="ARBA" id="ARBA00023015"/>
    </source>
</evidence>
<evidence type="ECO:0000256" key="8">
    <source>
        <dbReference type="SAM" id="Phobius"/>
    </source>
</evidence>
<evidence type="ECO:0000256" key="1">
    <source>
        <dbReference type="ARBA" id="ARBA00000085"/>
    </source>
</evidence>
<dbReference type="EMBL" id="JBBEUB010000001">
    <property type="protein sequence ID" value="MEJ2902046.1"/>
    <property type="molecule type" value="Genomic_DNA"/>
</dbReference>
<keyword evidence="9" id="KW-0732">Signal</keyword>
<dbReference type="CDD" id="cd00082">
    <property type="entry name" value="HisKA"/>
    <property type="match status" value="1"/>
</dbReference>
<dbReference type="CDD" id="cd17574">
    <property type="entry name" value="REC_OmpR"/>
    <property type="match status" value="1"/>
</dbReference>
<feature type="transmembrane region" description="Helical" evidence="8">
    <location>
        <begin position="377"/>
        <end position="396"/>
    </location>
</feature>
<feature type="transmembrane region" description="Helical" evidence="8">
    <location>
        <begin position="347"/>
        <end position="365"/>
    </location>
</feature>
<protein>
    <recommendedName>
        <fullName evidence="2">histidine kinase</fullName>
        <ecNumber evidence="2">2.7.13.3</ecNumber>
    </recommendedName>
</protein>
<dbReference type="InterPro" id="IPR036097">
    <property type="entry name" value="HisK_dim/P_sf"/>
</dbReference>
<dbReference type="PROSITE" id="PS01124">
    <property type="entry name" value="HTH_ARAC_FAMILY_2"/>
    <property type="match status" value="1"/>
</dbReference>
<evidence type="ECO:0000256" key="5">
    <source>
        <dbReference type="ARBA" id="ARBA00023125"/>
    </source>
</evidence>
<dbReference type="Gene3D" id="3.30.565.10">
    <property type="entry name" value="Histidine kinase-like ATPase, C-terminal domain"/>
    <property type="match status" value="1"/>
</dbReference>
<feature type="chain" id="PRO_5046749391" description="histidine kinase" evidence="9">
    <location>
        <begin position="22"/>
        <end position="946"/>
    </location>
</feature>
<dbReference type="PROSITE" id="PS00041">
    <property type="entry name" value="HTH_ARAC_FAMILY_1"/>
    <property type="match status" value="1"/>
</dbReference>
<dbReference type="InterPro" id="IPR003661">
    <property type="entry name" value="HisK_dim/P_dom"/>
</dbReference>
<feature type="domain" description="HTH araC/xylS-type" evidence="10">
    <location>
        <begin position="842"/>
        <end position="940"/>
    </location>
</feature>
<feature type="transmembrane region" description="Helical" evidence="8">
    <location>
        <begin position="313"/>
        <end position="335"/>
    </location>
</feature>
<dbReference type="SUPFAM" id="SSF46689">
    <property type="entry name" value="Homeodomain-like"/>
    <property type="match status" value="1"/>
</dbReference>
<dbReference type="Gene3D" id="1.10.10.60">
    <property type="entry name" value="Homeodomain-like"/>
    <property type="match status" value="1"/>
</dbReference>
<dbReference type="InterPro" id="IPR011623">
    <property type="entry name" value="7TMR_DISM_rcpt_extracell_dom1"/>
</dbReference>
<feature type="signal peptide" evidence="9">
    <location>
        <begin position="1"/>
        <end position="21"/>
    </location>
</feature>
<dbReference type="InterPro" id="IPR011006">
    <property type="entry name" value="CheY-like_superfamily"/>
</dbReference>
<dbReference type="InterPro" id="IPR003594">
    <property type="entry name" value="HATPase_dom"/>
</dbReference>
<evidence type="ECO:0000313" key="14">
    <source>
        <dbReference type="Proteomes" id="UP001378956"/>
    </source>
</evidence>
<keyword evidence="5" id="KW-0238">DNA-binding</keyword>
<dbReference type="InterPro" id="IPR018060">
    <property type="entry name" value="HTH_AraC"/>
</dbReference>
<dbReference type="Pfam" id="PF07695">
    <property type="entry name" value="7TMR-DISM_7TM"/>
    <property type="match status" value="1"/>
</dbReference>
<dbReference type="SMART" id="SM00342">
    <property type="entry name" value="HTH_ARAC"/>
    <property type="match status" value="1"/>
</dbReference>
<dbReference type="InterPro" id="IPR036890">
    <property type="entry name" value="HATPase_C_sf"/>
</dbReference>
<keyword evidence="8" id="KW-0812">Transmembrane</keyword>
<evidence type="ECO:0000259" key="11">
    <source>
        <dbReference type="PROSITE" id="PS50109"/>
    </source>
</evidence>
<evidence type="ECO:0000256" key="7">
    <source>
        <dbReference type="PROSITE-ProRule" id="PRU00169"/>
    </source>
</evidence>
<dbReference type="Gene3D" id="1.10.287.130">
    <property type="match status" value="1"/>
</dbReference>
<dbReference type="Pfam" id="PF00072">
    <property type="entry name" value="Response_reg"/>
    <property type="match status" value="1"/>
</dbReference>
<keyword evidence="3 7" id="KW-0597">Phosphoprotein</keyword>
<keyword evidence="8" id="KW-0472">Membrane</keyword>
<reference evidence="13 14" key="1">
    <citation type="submission" date="2024-03" db="EMBL/GenBank/DDBJ databases">
        <title>Sequence of Lycoming College Course Isolates.</title>
        <authorList>
            <person name="Plotts O."/>
            <person name="Newman J."/>
        </authorList>
    </citation>
    <scope>NUCLEOTIDE SEQUENCE [LARGE SCALE GENOMIC DNA]</scope>
    <source>
        <strain evidence="13 14">CJB-3</strain>
    </source>
</reference>
<comment type="catalytic activity">
    <reaction evidence="1">
        <text>ATP + protein L-histidine = ADP + protein N-phospho-L-histidine.</text>
        <dbReference type="EC" id="2.7.13.3"/>
    </reaction>
</comment>
<accession>A0ABU8NIM0</accession>
<keyword evidence="14" id="KW-1185">Reference proteome</keyword>
<dbReference type="Proteomes" id="UP001378956">
    <property type="component" value="Unassembled WGS sequence"/>
</dbReference>
<evidence type="ECO:0000256" key="3">
    <source>
        <dbReference type="ARBA" id="ARBA00022553"/>
    </source>
</evidence>
<comment type="caution">
    <text evidence="13">The sequence shown here is derived from an EMBL/GenBank/DDBJ whole genome shotgun (WGS) entry which is preliminary data.</text>
</comment>
<feature type="domain" description="Response regulatory" evidence="12">
    <location>
        <begin position="696"/>
        <end position="811"/>
    </location>
</feature>
<dbReference type="SUPFAM" id="SSF52172">
    <property type="entry name" value="CheY-like"/>
    <property type="match status" value="1"/>
</dbReference>
<evidence type="ECO:0000259" key="12">
    <source>
        <dbReference type="PROSITE" id="PS50110"/>
    </source>
</evidence>
<proteinExistence type="predicted"/>
<evidence type="ECO:0000256" key="6">
    <source>
        <dbReference type="ARBA" id="ARBA00023163"/>
    </source>
</evidence>
<keyword evidence="8" id="KW-1133">Transmembrane helix</keyword>
<dbReference type="PRINTS" id="PR00344">
    <property type="entry name" value="BCTRLSENSOR"/>
</dbReference>
<feature type="transmembrane region" description="Helical" evidence="8">
    <location>
        <begin position="195"/>
        <end position="214"/>
    </location>
</feature>
<dbReference type="PANTHER" id="PTHR43547:SF2">
    <property type="entry name" value="HYBRID SIGNAL TRANSDUCTION HISTIDINE KINASE C"/>
    <property type="match status" value="1"/>
</dbReference>
<dbReference type="SUPFAM" id="SSF55874">
    <property type="entry name" value="ATPase domain of HSP90 chaperone/DNA topoisomerase II/histidine kinase"/>
    <property type="match status" value="1"/>
</dbReference>
<dbReference type="SUPFAM" id="SSF47384">
    <property type="entry name" value="Homodimeric domain of signal transducing histidine kinase"/>
    <property type="match status" value="1"/>
</dbReference>
<dbReference type="InterPro" id="IPR001789">
    <property type="entry name" value="Sig_transdc_resp-reg_receiver"/>
</dbReference>
<dbReference type="InterPro" id="IPR009057">
    <property type="entry name" value="Homeodomain-like_sf"/>
</dbReference>
<feature type="transmembrane region" description="Helical" evidence="8">
    <location>
        <begin position="226"/>
        <end position="250"/>
    </location>
</feature>
<dbReference type="PROSITE" id="PS50110">
    <property type="entry name" value="RESPONSE_REGULATORY"/>
    <property type="match status" value="1"/>
</dbReference>
<organism evidence="13 14">
    <name type="scientific">Pedobacter panaciterrae</name>
    <dbReference type="NCBI Taxonomy" id="363849"/>
    <lineage>
        <taxon>Bacteria</taxon>
        <taxon>Pseudomonadati</taxon>
        <taxon>Bacteroidota</taxon>
        <taxon>Sphingobacteriia</taxon>
        <taxon>Sphingobacteriales</taxon>
        <taxon>Sphingobacteriaceae</taxon>
        <taxon>Pedobacter</taxon>
    </lineage>
</organism>